<evidence type="ECO:0000313" key="2">
    <source>
        <dbReference type="EMBL" id="TYK32851.1"/>
    </source>
</evidence>
<keyword evidence="3" id="KW-1185">Reference proteome</keyword>
<dbReference type="Proteomes" id="UP000324383">
    <property type="component" value="Unassembled WGS sequence"/>
</dbReference>
<reference evidence="2 3" key="1">
    <citation type="submission" date="2019-07" db="EMBL/GenBank/DDBJ databases">
        <title>Draft Genome Sequences of Bacteroides pyogenes Strains Isolated from the Uterus Holstein Dairy Cows with Metritis.</title>
        <authorList>
            <person name="Cunha F."/>
            <person name="Galvao K.N."/>
            <person name="Jeon S.J."/>
            <person name="Jeong K.C."/>
        </authorList>
    </citation>
    <scope>NUCLEOTIDE SEQUENCE [LARGE SCALE GENOMIC DNA]</scope>
    <source>
        <strain evidence="2 3">KG-31</strain>
    </source>
</reference>
<sequence length="78" mass="9203">MKTVTENPQKAIYKWLEKKNELLSFIVEEQVSNRKVLSLSKAFLLGVCTLLFADTHIFLTLIFFILFLFDLFFIIDKK</sequence>
<dbReference type="RefSeq" id="WP_148730683.1">
    <property type="nucleotide sequence ID" value="NZ_VKLW01000023.1"/>
</dbReference>
<dbReference type="AlphaFoldDB" id="A0A5D3EB63"/>
<comment type="caution">
    <text evidence="2">The sequence shown here is derived from an EMBL/GenBank/DDBJ whole genome shotgun (WGS) entry which is preliminary data.</text>
</comment>
<name>A0A5D3EB63_9BACE</name>
<gene>
    <name evidence="2" type="ORF">FNJ60_10600</name>
</gene>
<evidence type="ECO:0000313" key="3">
    <source>
        <dbReference type="Proteomes" id="UP000324383"/>
    </source>
</evidence>
<keyword evidence="1" id="KW-0472">Membrane</keyword>
<feature type="transmembrane region" description="Helical" evidence="1">
    <location>
        <begin position="42"/>
        <end position="75"/>
    </location>
</feature>
<keyword evidence="1" id="KW-1133">Transmembrane helix</keyword>
<organism evidence="2 3">
    <name type="scientific">Bacteroides pyogenes</name>
    <dbReference type="NCBI Taxonomy" id="310300"/>
    <lineage>
        <taxon>Bacteria</taxon>
        <taxon>Pseudomonadati</taxon>
        <taxon>Bacteroidota</taxon>
        <taxon>Bacteroidia</taxon>
        <taxon>Bacteroidales</taxon>
        <taxon>Bacteroidaceae</taxon>
        <taxon>Bacteroides</taxon>
    </lineage>
</organism>
<dbReference type="EMBL" id="VKLW01000023">
    <property type="protein sequence ID" value="TYK32851.1"/>
    <property type="molecule type" value="Genomic_DNA"/>
</dbReference>
<accession>A0A5D3EB63</accession>
<keyword evidence="1" id="KW-0812">Transmembrane</keyword>
<proteinExistence type="predicted"/>
<protein>
    <submittedName>
        <fullName evidence="2">Uncharacterized protein</fullName>
    </submittedName>
</protein>
<evidence type="ECO:0000256" key="1">
    <source>
        <dbReference type="SAM" id="Phobius"/>
    </source>
</evidence>